<dbReference type="Proteomes" id="UP000575083">
    <property type="component" value="Unassembled WGS sequence"/>
</dbReference>
<feature type="chain" id="PRO_5031000634" evidence="1">
    <location>
        <begin position="20"/>
        <end position="145"/>
    </location>
</feature>
<proteinExistence type="predicted"/>
<evidence type="ECO:0000256" key="1">
    <source>
        <dbReference type="SAM" id="SignalP"/>
    </source>
</evidence>
<comment type="caution">
    <text evidence="2">The sequence shown here is derived from an EMBL/GenBank/DDBJ whole genome shotgun (WGS) entry which is preliminary data.</text>
</comment>
<dbReference type="EMBL" id="JACHLK010000011">
    <property type="protein sequence ID" value="MBB6562191.1"/>
    <property type="molecule type" value="Genomic_DNA"/>
</dbReference>
<dbReference type="AlphaFoldDB" id="A0A7X0PIS2"/>
<sequence>MKPWALALAVLSATPLAQARDKVSLQPLEEAVRLGIKEGKLDGSVKFYLSGAPTPPVQGAALGEEHVNRRTSNGGKEPVFACHWAALSSLIALQDNAKARGANAVVNLHSFFKEKTFKDPINFECYTGNMMTGVTLKGTYVRTAP</sequence>
<keyword evidence="1" id="KW-0732">Signal</keyword>
<organism evidence="2 3">
    <name type="scientific">Acidovorax soli</name>
    <dbReference type="NCBI Taxonomy" id="592050"/>
    <lineage>
        <taxon>Bacteria</taxon>
        <taxon>Pseudomonadati</taxon>
        <taxon>Pseudomonadota</taxon>
        <taxon>Betaproteobacteria</taxon>
        <taxon>Burkholderiales</taxon>
        <taxon>Comamonadaceae</taxon>
        <taxon>Acidovorax</taxon>
    </lineage>
</organism>
<keyword evidence="3" id="KW-1185">Reference proteome</keyword>
<protein>
    <submittedName>
        <fullName evidence="2">Uncharacterized protein YbjQ (UPF0145 family)</fullName>
    </submittedName>
</protein>
<gene>
    <name evidence="2" type="ORF">HNP48_004900</name>
</gene>
<evidence type="ECO:0000313" key="3">
    <source>
        <dbReference type="Proteomes" id="UP000575083"/>
    </source>
</evidence>
<feature type="signal peptide" evidence="1">
    <location>
        <begin position="1"/>
        <end position="19"/>
    </location>
</feature>
<reference evidence="2 3" key="1">
    <citation type="submission" date="2020-08" db="EMBL/GenBank/DDBJ databases">
        <title>Functional genomics of gut bacteria from endangered species of beetles.</title>
        <authorList>
            <person name="Carlos-Shanley C."/>
        </authorList>
    </citation>
    <scope>NUCLEOTIDE SEQUENCE [LARGE SCALE GENOMIC DNA]</scope>
    <source>
        <strain evidence="2 3">S00198</strain>
    </source>
</reference>
<dbReference type="RefSeq" id="WP_260420359.1">
    <property type="nucleotide sequence ID" value="NZ_JACHLK010000011.1"/>
</dbReference>
<accession>A0A7X0PIS2</accession>
<name>A0A7X0PIS2_9BURK</name>
<evidence type="ECO:0000313" key="2">
    <source>
        <dbReference type="EMBL" id="MBB6562191.1"/>
    </source>
</evidence>